<dbReference type="Gene3D" id="3.30.450.20">
    <property type="entry name" value="PAS domain"/>
    <property type="match status" value="1"/>
</dbReference>
<dbReference type="InterPro" id="IPR013656">
    <property type="entry name" value="PAS_4"/>
</dbReference>
<dbReference type="GO" id="GO:0052621">
    <property type="term" value="F:diguanylate cyclase activity"/>
    <property type="evidence" value="ECO:0007669"/>
    <property type="project" value="UniProtKB-EC"/>
</dbReference>
<dbReference type="Pfam" id="PF00990">
    <property type="entry name" value="GGDEF"/>
    <property type="match status" value="1"/>
</dbReference>
<dbReference type="RefSeq" id="WP_377599668.1">
    <property type="nucleotide sequence ID" value="NZ_JBHUME010000002.1"/>
</dbReference>
<dbReference type="InterPro" id="IPR035965">
    <property type="entry name" value="PAS-like_dom_sf"/>
</dbReference>
<dbReference type="InterPro" id="IPR000160">
    <property type="entry name" value="GGDEF_dom"/>
</dbReference>
<dbReference type="SMART" id="SM00267">
    <property type="entry name" value="GGDEF"/>
    <property type="match status" value="1"/>
</dbReference>
<dbReference type="PROSITE" id="PS50887">
    <property type="entry name" value="GGDEF"/>
    <property type="match status" value="1"/>
</dbReference>
<dbReference type="InterPro" id="IPR029787">
    <property type="entry name" value="Nucleotide_cyclase"/>
</dbReference>
<feature type="domain" description="PAC" evidence="1">
    <location>
        <begin position="85"/>
        <end position="136"/>
    </location>
</feature>
<dbReference type="Pfam" id="PF08448">
    <property type="entry name" value="PAS_4"/>
    <property type="match status" value="1"/>
</dbReference>
<dbReference type="Gene3D" id="3.30.70.270">
    <property type="match status" value="1"/>
</dbReference>
<dbReference type="PANTHER" id="PTHR44757">
    <property type="entry name" value="DIGUANYLATE CYCLASE DGCP"/>
    <property type="match status" value="1"/>
</dbReference>
<dbReference type="SUPFAM" id="SSF55073">
    <property type="entry name" value="Nucleotide cyclase"/>
    <property type="match status" value="1"/>
</dbReference>
<keyword evidence="4" id="KW-1185">Reference proteome</keyword>
<keyword evidence="3" id="KW-0808">Transferase</keyword>
<dbReference type="CDD" id="cd01949">
    <property type="entry name" value="GGDEF"/>
    <property type="match status" value="1"/>
</dbReference>
<dbReference type="Proteomes" id="UP001597541">
    <property type="component" value="Unassembled WGS sequence"/>
</dbReference>
<feature type="domain" description="GGDEF" evidence="2">
    <location>
        <begin position="158"/>
        <end position="288"/>
    </location>
</feature>
<dbReference type="EMBL" id="JBHUME010000002">
    <property type="protein sequence ID" value="MFD2611236.1"/>
    <property type="molecule type" value="Genomic_DNA"/>
</dbReference>
<dbReference type="EC" id="2.7.7.65" evidence="3"/>
<dbReference type="PROSITE" id="PS50113">
    <property type="entry name" value="PAC"/>
    <property type="match status" value="1"/>
</dbReference>
<dbReference type="InterPro" id="IPR043128">
    <property type="entry name" value="Rev_trsase/Diguanyl_cyclase"/>
</dbReference>
<protein>
    <submittedName>
        <fullName evidence="3">Diguanylate cyclase domain-containing protein</fullName>
        <ecNumber evidence="3">2.7.7.65</ecNumber>
    </submittedName>
</protein>
<dbReference type="InterPro" id="IPR052155">
    <property type="entry name" value="Biofilm_reg_signaling"/>
</dbReference>
<reference evidence="4" key="1">
    <citation type="journal article" date="2019" name="Int. J. Syst. Evol. Microbiol.">
        <title>The Global Catalogue of Microorganisms (GCM) 10K type strain sequencing project: providing services to taxonomists for standard genome sequencing and annotation.</title>
        <authorList>
            <consortium name="The Broad Institute Genomics Platform"/>
            <consortium name="The Broad Institute Genome Sequencing Center for Infectious Disease"/>
            <person name="Wu L."/>
            <person name="Ma J."/>
        </authorList>
    </citation>
    <scope>NUCLEOTIDE SEQUENCE [LARGE SCALE GENOMIC DNA]</scope>
    <source>
        <strain evidence="4">KCTC 3950</strain>
    </source>
</reference>
<name>A0ABW5P8L6_9BACL</name>
<sequence>MTDQSMMAQLARLLPHMLDVIEDSIYIMRVDNGTFRYEYVNRSATRFSGITMDAAGMSFGEINQPEMAEYLHKKYSNVLDKRKSIKFEDGILMPNGSFSGESILTPIMDAEGNITHIISVTRETTERKQYEEQLHHYAYQDDLTKLYNRRYLLEHVQQPDVLYLFDLDNFKNINDTFGHDAGDLLLMEAAGRLKDRFGSEAELIRLGGDEFIVAYMQKKQGPGDGARFIKELFHQPFTVNGRELYISASIGVAVRKRDEDTPTLLKQADIALYRVKGNGRNGYHIYEATAKYEHVENFIQELNKGEAGHRSIG</sequence>
<evidence type="ECO:0000259" key="2">
    <source>
        <dbReference type="PROSITE" id="PS50887"/>
    </source>
</evidence>
<comment type="caution">
    <text evidence="3">The sequence shown here is derived from an EMBL/GenBank/DDBJ whole genome shotgun (WGS) entry which is preliminary data.</text>
</comment>
<dbReference type="InterPro" id="IPR000014">
    <property type="entry name" value="PAS"/>
</dbReference>
<dbReference type="SUPFAM" id="SSF55785">
    <property type="entry name" value="PYP-like sensor domain (PAS domain)"/>
    <property type="match status" value="1"/>
</dbReference>
<dbReference type="NCBIfam" id="TIGR00229">
    <property type="entry name" value="sensory_box"/>
    <property type="match status" value="1"/>
</dbReference>
<evidence type="ECO:0000259" key="1">
    <source>
        <dbReference type="PROSITE" id="PS50113"/>
    </source>
</evidence>
<evidence type="ECO:0000313" key="3">
    <source>
        <dbReference type="EMBL" id="MFD2611236.1"/>
    </source>
</evidence>
<evidence type="ECO:0000313" key="4">
    <source>
        <dbReference type="Proteomes" id="UP001597541"/>
    </source>
</evidence>
<proteinExistence type="predicted"/>
<gene>
    <name evidence="3" type="ORF">ACFSUF_02240</name>
</gene>
<accession>A0ABW5P8L6</accession>
<dbReference type="InterPro" id="IPR000700">
    <property type="entry name" value="PAS-assoc_C"/>
</dbReference>
<dbReference type="NCBIfam" id="TIGR00254">
    <property type="entry name" value="GGDEF"/>
    <property type="match status" value="1"/>
</dbReference>
<dbReference type="PANTHER" id="PTHR44757:SF2">
    <property type="entry name" value="BIOFILM ARCHITECTURE MAINTENANCE PROTEIN MBAA"/>
    <property type="match status" value="1"/>
</dbReference>
<keyword evidence="3" id="KW-0548">Nucleotidyltransferase</keyword>
<organism evidence="3 4">
    <name type="scientific">Paenibacillus gansuensis</name>
    <dbReference type="NCBI Taxonomy" id="306542"/>
    <lineage>
        <taxon>Bacteria</taxon>
        <taxon>Bacillati</taxon>
        <taxon>Bacillota</taxon>
        <taxon>Bacilli</taxon>
        <taxon>Bacillales</taxon>
        <taxon>Paenibacillaceae</taxon>
        <taxon>Paenibacillus</taxon>
    </lineage>
</organism>